<accession>A0A9P8LJ40</accession>
<comment type="subcellular location">
    <subcellularLocation>
        <location evidence="1">Secreted</location>
    </subcellularLocation>
</comment>
<dbReference type="Proteomes" id="UP000750711">
    <property type="component" value="Unassembled WGS sequence"/>
</dbReference>
<dbReference type="InterPro" id="IPR004911">
    <property type="entry name" value="Interferon-induced_GILT"/>
</dbReference>
<evidence type="ECO:0000256" key="5">
    <source>
        <dbReference type="ARBA" id="ARBA00023180"/>
    </source>
</evidence>
<dbReference type="PANTHER" id="PTHR13234:SF8">
    <property type="entry name" value="GAMMA-INTERFERON-INDUCIBLE LYSOSOMAL THIOL REDUCTASE"/>
    <property type="match status" value="1"/>
</dbReference>
<sequence>MEKVYGIVDFRLSFIGKPTERDGGVECKHGPGECLGDILELCAASLYPDPKISLGFAMCLSDDYEHIPDQDLIEGCALEHRVDFNKLNHCVSRDDGYGIKLLRESMERSAEAGVNTSCTVRLNEEVRCVRDSGLWKECEGGHEVDDLVRDIKALYHGVVAWL</sequence>
<reference evidence="6" key="1">
    <citation type="submission" date="2021-03" db="EMBL/GenBank/DDBJ databases">
        <title>Comparative genomics and phylogenomic investigation of the class Geoglossomycetes provide insights into ecological specialization and systematics.</title>
        <authorList>
            <person name="Melie T."/>
            <person name="Pirro S."/>
            <person name="Miller A.N."/>
            <person name="Quandt A."/>
        </authorList>
    </citation>
    <scope>NUCLEOTIDE SEQUENCE</scope>
    <source>
        <strain evidence="6">CAQ_001_2017</strain>
    </source>
</reference>
<evidence type="ECO:0000313" key="6">
    <source>
        <dbReference type="EMBL" id="KAH0566330.1"/>
    </source>
</evidence>
<comment type="similarity">
    <text evidence="2">Belongs to the GILT family.</text>
</comment>
<dbReference type="EMBL" id="JAGHQM010000015">
    <property type="protein sequence ID" value="KAH0566330.1"/>
    <property type="molecule type" value="Genomic_DNA"/>
</dbReference>
<keyword evidence="5" id="KW-0325">Glycoprotein</keyword>
<keyword evidence="4" id="KW-0732">Signal</keyword>
<evidence type="ECO:0000256" key="2">
    <source>
        <dbReference type="ARBA" id="ARBA00005679"/>
    </source>
</evidence>
<comment type="caution">
    <text evidence="6">The sequence shown here is derived from an EMBL/GenBank/DDBJ whole genome shotgun (WGS) entry which is preliminary data.</text>
</comment>
<protein>
    <recommendedName>
        <fullName evidence="8">Gamma interferon inducible lysosomal thiol reductase GILT</fullName>
    </recommendedName>
</protein>
<dbReference type="GO" id="GO:0016671">
    <property type="term" value="F:oxidoreductase activity, acting on a sulfur group of donors, disulfide as acceptor"/>
    <property type="evidence" value="ECO:0007669"/>
    <property type="project" value="InterPro"/>
</dbReference>
<proteinExistence type="inferred from homology"/>
<name>A0A9P8LJ40_9PEZI</name>
<dbReference type="AlphaFoldDB" id="A0A9P8LJ40"/>
<gene>
    <name evidence="6" type="ORF">GP486_000266</name>
</gene>
<dbReference type="GO" id="GO:0005576">
    <property type="term" value="C:extracellular region"/>
    <property type="evidence" value="ECO:0007669"/>
    <property type="project" value="UniProtKB-SubCell"/>
</dbReference>
<dbReference type="PANTHER" id="PTHR13234">
    <property type="entry name" value="GAMMA-INTERFERON INDUCIBLE LYSOSOMAL THIOL REDUCTASE GILT"/>
    <property type="match status" value="1"/>
</dbReference>
<evidence type="ECO:0000256" key="3">
    <source>
        <dbReference type="ARBA" id="ARBA00022525"/>
    </source>
</evidence>
<evidence type="ECO:0000256" key="1">
    <source>
        <dbReference type="ARBA" id="ARBA00004613"/>
    </source>
</evidence>
<organism evidence="6 7">
    <name type="scientific">Trichoglossum hirsutum</name>
    <dbReference type="NCBI Taxonomy" id="265104"/>
    <lineage>
        <taxon>Eukaryota</taxon>
        <taxon>Fungi</taxon>
        <taxon>Dikarya</taxon>
        <taxon>Ascomycota</taxon>
        <taxon>Pezizomycotina</taxon>
        <taxon>Geoglossomycetes</taxon>
        <taxon>Geoglossales</taxon>
        <taxon>Geoglossaceae</taxon>
        <taxon>Trichoglossum</taxon>
    </lineage>
</organism>
<evidence type="ECO:0000256" key="4">
    <source>
        <dbReference type="ARBA" id="ARBA00022729"/>
    </source>
</evidence>
<keyword evidence="3" id="KW-0964">Secreted</keyword>
<keyword evidence="7" id="KW-1185">Reference proteome</keyword>
<evidence type="ECO:0008006" key="8">
    <source>
        <dbReference type="Google" id="ProtNLM"/>
    </source>
</evidence>
<dbReference type="Pfam" id="PF03227">
    <property type="entry name" value="GILT"/>
    <property type="match status" value="1"/>
</dbReference>
<evidence type="ECO:0000313" key="7">
    <source>
        <dbReference type="Proteomes" id="UP000750711"/>
    </source>
</evidence>